<evidence type="ECO:0000256" key="5">
    <source>
        <dbReference type="ARBA" id="ARBA00022989"/>
    </source>
</evidence>
<organism evidence="11 12">
    <name type="scientific">Marinomonas hwangdonensis</name>
    <dbReference type="NCBI Taxonomy" id="1053647"/>
    <lineage>
        <taxon>Bacteria</taxon>
        <taxon>Pseudomonadati</taxon>
        <taxon>Pseudomonadota</taxon>
        <taxon>Gammaproteobacteria</taxon>
        <taxon>Oceanospirillales</taxon>
        <taxon>Oceanospirillaceae</taxon>
        <taxon>Marinomonas</taxon>
    </lineage>
</organism>
<protein>
    <submittedName>
        <fullName evidence="11">Protein-disulfide reductase DsbD</fullName>
        <ecNumber evidence="11">1.8.1.8</ecNumber>
    </submittedName>
</protein>
<evidence type="ECO:0000256" key="4">
    <source>
        <dbReference type="ARBA" id="ARBA00022748"/>
    </source>
</evidence>
<feature type="transmembrane region" description="Helical" evidence="8">
    <location>
        <begin position="372"/>
        <end position="395"/>
    </location>
</feature>
<evidence type="ECO:0000256" key="9">
    <source>
        <dbReference type="SAM" id="SignalP"/>
    </source>
</evidence>
<reference evidence="11 12" key="1">
    <citation type="journal article" date="2012" name="Int. J. Syst. Evol. Microbiol.">
        <title>Marinomonas hwangdonensis sp. nov., isolated from seawater.</title>
        <authorList>
            <person name="Jung Y.T."/>
            <person name="Oh T.K."/>
            <person name="Yoon J.H."/>
        </authorList>
    </citation>
    <scope>NUCLEOTIDE SEQUENCE [LARGE SCALE GENOMIC DNA]</scope>
    <source>
        <strain evidence="11 12">HDW-15</strain>
    </source>
</reference>
<dbReference type="InterPro" id="IPR028250">
    <property type="entry name" value="DsbDN"/>
</dbReference>
<evidence type="ECO:0000313" key="11">
    <source>
        <dbReference type="EMBL" id="RNF52027.1"/>
    </source>
</evidence>
<comment type="caution">
    <text evidence="11">The sequence shown here is derived from an EMBL/GenBank/DDBJ whole genome shotgun (WGS) entry which is preliminary data.</text>
</comment>
<keyword evidence="12" id="KW-1185">Reference proteome</keyword>
<dbReference type="PANTHER" id="PTHR32234:SF0">
    <property type="entry name" value="THIOL:DISULFIDE INTERCHANGE PROTEIN DSBD"/>
    <property type="match status" value="1"/>
</dbReference>
<keyword evidence="4" id="KW-0201">Cytochrome c-type biogenesis</keyword>
<dbReference type="SUPFAM" id="SSF74863">
    <property type="entry name" value="Thiol:disulfide interchange protein DsbD, N-terminal domain (DsbD-alpha)"/>
    <property type="match status" value="1"/>
</dbReference>
<evidence type="ECO:0000256" key="6">
    <source>
        <dbReference type="ARBA" id="ARBA00023136"/>
    </source>
</evidence>
<dbReference type="Proteomes" id="UP000280507">
    <property type="component" value="Unassembled WGS sequence"/>
</dbReference>
<dbReference type="EC" id="1.8.1.8" evidence="11"/>
<feature type="chain" id="PRO_5018323944" evidence="9">
    <location>
        <begin position="21"/>
        <end position="631"/>
    </location>
</feature>
<dbReference type="Pfam" id="PF13899">
    <property type="entry name" value="Thioredoxin_7"/>
    <property type="match status" value="1"/>
</dbReference>
<dbReference type="AlphaFoldDB" id="A0A3M8Q7G8"/>
<dbReference type="InterPro" id="IPR003834">
    <property type="entry name" value="Cyt_c_assmbl_TM_dom"/>
</dbReference>
<dbReference type="InterPro" id="IPR013766">
    <property type="entry name" value="Thioredoxin_domain"/>
</dbReference>
<comment type="subcellular location">
    <subcellularLocation>
        <location evidence="1">Cell membrane</location>
        <topology evidence="1">Multi-pass membrane protein</topology>
    </subcellularLocation>
</comment>
<dbReference type="PANTHER" id="PTHR32234">
    <property type="entry name" value="THIOL:DISULFIDE INTERCHANGE PROTEIN DSBD"/>
    <property type="match status" value="1"/>
</dbReference>
<sequence length="631" mass="69031">MRFFALLFFLFFHSASPAFTFGSVTPSLTKPTFLDVEQAFQLLVTPNDDGTLVAHWKIHQGYYLYRDQFKLEQFTYTPSVDLSHLTGTDQVNGLSFASFALGEIIQDPYFGTVTVYRDELSLSIQHDPRLPPGTQINAVLTYQGCADKGLCYAPVNHPIQYTVPNPPLNQDVNASQLGEVPSEKNESASQQPQISPSQTESVNQLLNQSFSWTTLATLFGIGLLLSFTPCVLPMIPIVSAIVVGTQNSRMGAFYYSLVYVLGMALTYAAIGGLVGLFGVQLNLQASLQNPIIILLSAGIFVALAIAMFGVYELKLPGSWQQKLQVASSTKHPSSKTSISVFIAGVLSTLIVSPCVSAPLAGALLFISSQNSALQGALILFVMAMGMSVPLLLVGLFGPKILPKNGEWLHDIKVMMGFALLAMSIWLITRWLPFSSHLLLWGGLALSISGYFIHRGIKEHSHPIRWFMALVFMTLGIIEFLGGAMGEVDPLQPLRKLNMSSQESKNLGTMNSQPIFHATITSLDELNALIHRQDPRPIVLDLYADWCISCISVNRMLASPDIALQLNQTRLIKVDVTQNSAKNKALMRQFNLIGPPSLVFLNAQGDEYPGMTLMGTPTQSLISARLDAITQP</sequence>
<keyword evidence="2" id="KW-1003">Cell membrane</keyword>
<proteinExistence type="predicted"/>
<dbReference type="Pfam" id="PF11412">
    <property type="entry name" value="DsbD_N"/>
    <property type="match status" value="1"/>
</dbReference>
<feature type="transmembrane region" description="Helical" evidence="8">
    <location>
        <begin position="291"/>
        <end position="313"/>
    </location>
</feature>
<evidence type="ECO:0000256" key="2">
    <source>
        <dbReference type="ARBA" id="ARBA00022475"/>
    </source>
</evidence>
<evidence type="ECO:0000259" key="10">
    <source>
        <dbReference type="PROSITE" id="PS51352"/>
    </source>
</evidence>
<dbReference type="NCBIfam" id="NF001419">
    <property type="entry name" value="PRK00293.1"/>
    <property type="match status" value="1"/>
</dbReference>
<dbReference type="InterPro" id="IPR036929">
    <property type="entry name" value="DsbDN_sf"/>
</dbReference>
<gene>
    <name evidence="11" type="primary">dsbD</name>
    <name evidence="11" type="ORF">EBI00_03695</name>
</gene>
<evidence type="ECO:0000256" key="1">
    <source>
        <dbReference type="ARBA" id="ARBA00004651"/>
    </source>
</evidence>
<feature type="signal peptide" evidence="9">
    <location>
        <begin position="1"/>
        <end position="20"/>
    </location>
</feature>
<keyword evidence="5 8" id="KW-1133">Transmembrane helix</keyword>
<dbReference type="GO" id="GO:0045454">
    <property type="term" value="P:cell redox homeostasis"/>
    <property type="evidence" value="ECO:0007669"/>
    <property type="project" value="TreeGrafter"/>
</dbReference>
<dbReference type="InterPro" id="IPR036249">
    <property type="entry name" value="Thioredoxin-like_sf"/>
</dbReference>
<feature type="transmembrane region" description="Helical" evidence="8">
    <location>
        <begin position="465"/>
        <end position="485"/>
    </location>
</feature>
<dbReference type="SUPFAM" id="SSF52833">
    <property type="entry name" value="Thioredoxin-like"/>
    <property type="match status" value="1"/>
</dbReference>
<feature type="transmembrane region" description="Helical" evidence="8">
    <location>
        <begin position="253"/>
        <end position="279"/>
    </location>
</feature>
<feature type="transmembrane region" description="Helical" evidence="8">
    <location>
        <begin position="210"/>
        <end position="232"/>
    </location>
</feature>
<dbReference type="EMBL" id="RIZG01000002">
    <property type="protein sequence ID" value="RNF52027.1"/>
    <property type="molecule type" value="Genomic_DNA"/>
</dbReference>
<name>A0A3M8Q7G8_9GAMM</name>
<evidence type="ECO:0000313" key="12">
    <source>
        <dbReference type="Proteomes" id="UP000280507"/>
    </source>
</evidence>
<dbReference type="PROSITE" id="PS51352">
    <property type="entry name" value="THIOREDOXIN_2"/>
    <property type="match status" value="1"/>
</dbReference>
<keyword evidence="3 8" id="KW-0812">Transmembrane</keyword>
<dbReference type="Gene3D" id="3.40.30.10">
    <property type="entry name" value="Glutaredoxin"/>
    <property type="match status" value="1"/>
</dbReference>
<dbReference type="Pfam" id="PF02683">
    <property type="entry name" value="DsbD_TM"/>
    <property type="match status" value="1"/>
</dbReference>
<keyword evidence="6 8" id="KW-0472">Membrane</keyword>
<evidence type="ECO:0000256" key="3">
    <source>
        <dbReference type="ARBA" id="ARBA00022692"/>
    </source>
</evidence>
<feature type="transmembrane region" description="Helical" evidence="8">
    <location>
        <begin position="433"/>
        <end position="453"/>
    </location>
</feature>
<dbReference type="OrthoDB" id="9811036at2"/>
<dbReference type="GO" id="GO:0047134">
    <property type="term" value="F:protein-disulfide reductase [NAD(P)H] activity"/>
    <property type="evidence" value="ECO:0007669"/>
    <property type="project" value="UniProtKB-EC"/>
</dbReference>
<feature type="region of interest" description="Disordered" evidence="7">
    <location>
        <begin position="172"/>
        <end position="196"/>
    </location>
</feature>
<dbReference type="GO" id="GO:0017004">
    <property type="term" value="P:cytochrome complex assembly"/>
    <property type="evidence" value="ECO:0007669"/>
    <property type="project" value="UniProtKB-KW"/>
</dbReference>
<feature type="transmembrane region" description="Helical" evidence="8">
    <location>
        <begin position="407"/>
        <end position="427"/>
    </location>
</feature>
<dbReference type="GO" id="GO:0005886">
    <property type="term" value="C:plasma membrane"/>
    <property type="evidence" value="ECO:0007669"/>
    <property type="project" value="UniProtKB-SubCell"/>
</dbReference>
<feature type="compositionally biased region" description="Low complexity" evidence="7">
    <location>
        <begin position="187"/>
        <end position="196"/>
    </location>
</feature>
<dbReference type="Gene3D" id="2.60.40.1250">
    <property type="entry name" value="Thiol:disulfide interchange protein DsbD, N-terminal domain"/>
    <property type="match status" value="1"/>
</dbReference>
<evidence type="ECO:0000256" key="8">
    <source>
        <dbReference type="SAM" id="Phobius"/>
    </source>
</evidence>
<accession>A0A3M8Q7G8</accession>
<keyword evidence="9" id="KW-0732">Signal</keyword>
<evidence type="ECO:0000256" key="7">
    <source>
        <dbReference type="SAM" id="MobiDB-lite"/>
    </source>
</evidence>
<feature type="transmembrane region" description="Helical" evidence="8">
    <location>
        <begin position="340"/>
        <end position="366"/>
    </location>
</feature>
<keyword evidence="11" id="KW-0560">Oxidoreductase</keyword>
<feature type="domain" description="Thioredoxin" evidence="10">
    <location>
        <begin position="487"/>
        <end position="630"/>
    </location>
</feature>